<dbReference type="EMBL" id="MCFJ01000028">
    <property type="protein sequence ID" value="ORY55306.1"/>
    <property type="molecule type" value="Genomic_DNA"/>
</dbReference>
<organism evidence="1 2">
    <name type="scientific">Pseudomassariella vexata</name>
    <dbReference type="NCBI Taxonomy" id="1141098"/>
    <lineage>
        <taxon>Eukaryota</taxon>
        <taxon>Fungi</taxon>
        <taxon>Dikarya</taxon>
        <taxon>Ascomycota</taxon>
        <taxon>Pezizomycotina</taxon>
        <taxon>Sordariomycetes</taxon>
        <taxon>Xylariomycetidae</taxon>
        <taxon>Amphisphaeriales</taxon>
        <taxon>Pseudomassariaceae</taxon>
        <taxon>Pseudomassariella</taxon>
    </lineage>
</organism>
<keyword evidence="2" id="KW-1185">Reference proteome</keyword>
<proteinExistence type="predicted"/>
<evidence type="ECO:0000313" key="2">
    <source>
        <dbReference type="Proteomes" id="UP000193689"/>
    </source>
</evidence>
<comment type="caution">
    <text evidence="1">The sequence shown here is derived from an EMBL/GenBank/DDBJ whole genome shotgun (WGS) entry which is preliminary data.</text>
</comment>
<sequence>MAAILIADVPQGNQQTQSSDIYPDLLHISIKIGTRFPNKKQSRSREASMWLVVRLSDLSRSRGPIIVTEGRCCQIKQCAYRRQSLVKLGQVPGTIPIQVNGKKYWCNWSWIFSPYFQSAHGTLPCGTQQVIVYVRAQVAAPHVRGIEVEMLIA</sequence>
<evidence type="ECO:0000313" key="1">
    <source>
        <dbReference type="EMBL" id="ORY55306.1"/>
    </source>
</evidence>
<dbReference type="RefSeq" id="XP_040709577.1">
    <property type="nucleotide sequence ID" value="XM_040853519.1"/>
</dbReference>
<dbReference type="InParanoid" id="A0A1Y2D860"/>
<protein>
    <submittedName>
        <fullName evidence="1">Uncharacterized protein</fullName>
    </submittedName>
</protein>
<dbReference type="Proteomes" id="UP000193689">
    <property type="component" value="Unassembled WGS sequence"/>
</dbReference>
<accession>A0A1Y2D860</accession>
<gene>
    <name evidence="1" type="ORF">BCR38DRAFT_126746</name>
</gene>
<dbReference type="AlphaFoldDB" id="A0A1Y2D860"/>
<reference evidence="1 2" key="1">
    <citation type="submission" date="2016-07" db="EMBL/GenBank/DDBJ databases">
        <title>Pervasive Adenine N6-methylation of Active Genes in Fungi.</title>
        <authorList>
            <consortium name="DOE Joint Genome Institute"/>
            <person name="Mondo S.J."/>
            <person name="Dannebaum R.O."/>
            <person name="Kuo R.C."/>
            <person name="Labutti K."/>
            <person name="Haridas S."/>
            <person name="Kuo A."/>
            <person name="Salamov A."/>
            <person name="Ahrendt S.R."/>
            <person name="Lipzen A."/>
            <person name="Sullivan W."/>
            <person name="Andreopoulos W.B."/>
            <person name="Clum A."/>
            <person name="Lindquist E."/>
            <person name="Daum C."/>
            <person name="Ramamoorthy G.K."/>
            <person name="Gryganskyi A."/>
            <person name="Culley D."/>
            <person name="Magnuson J.K."/>
            <person name="James T.Y."/>
            <person name="O'Malley M.A."/>
            <person name="Stajich J.E."/>
            <person name="Spatafora J.W."/>
            <person name="Visel A."/>
            <person name="Grigoriev I.V."/>
        </authorList>
    </citation>
    <scope>NUCLEOTIDE SEQUENCE [LARGE SCALE GENOMIC DNA]</scope>
    <source>
        <strain evidence="1 2">CBS 129021</strain>
    </source>
</reference>
<dbReference type="GeneID" id="63769731"/>
<name>A0A1Y2D860_9PEZI</name>